<dbReference type="PANTHER" id="PTHR33744:SF1">
    <property type="entry name" value="DNA-BINDING TRANSCRIPTIONAL ACTIVATOR ADER"/>
    <property type="match status" value="1"/>
</dbReference>
<keyword evidence="4" id="KW-1185">Reference proteome</keyword>
<gene>
    <name evidence="3" type="ORF">GSY69_12160</name>
</gene>
<proteinExistence type="predicted"/>
<dbReference type="Pfam" id="PF13556">
    <property type="entry name" value="HTH_30"/>
    <property type="match status" value="1"/>
</dbReference>
<name>A0A6N9H9B6_9MICO</name>
<dbReference type="PANTHER" id="PTHR33744">
    <property type="entry name" value="CARBOHYDRATE DIACID REGULATOR"/>
    <property type="match status" value="1"/>
</dbReference>
<reference evidence="3 4" key="1">
    <citation type="submission" date="2020-01" db="EMBL/GenBank/DDBJ databases">
        <authorList>
            <person name="Deng T."/>
        </authorList>
    </citation>
    <scope>NUCLEOTIDE SEQUENCE [LARGE SCALE GENOMIC DNA]</scope>
    <source>
        <strain evidence="3 4">5221</strain>
    </source>
</reference>
<organism evidence="3 4">
    <name type="scientific">Brevibacterium rongguiense</name>
    <dbReference type="NCBI Taxonomy" id="2695267"/>
    <lineage>
        <taxon>Bacteria</taxon>
        <taxon>Bacillati</taxon>
        <taxon>Actinomycetota</taxon>
        <taxon>Actinomycetes</taxon>
        <taxon>Micrococcales</taxon>
        <taxon>Brevibacteriaceae</taxon>
        <taxon>Brevibacterium</taxon>
    </lineage>
</organism>
<feature type="domain" description="PucR C-terminal helix-turn-helix" evidence="2">
    <location>
        <begin position="277"/>
        <end position="334"/>
    </location>
</feature>
<sequence length="362" mass="37080">SRAPRSSALPTTGLGSARSPSAAGVDGADLACAVVEADAAGSAVLAVALGERAEPSPVVGSALLRGARICVCAWRLQEAQLAREAGDDDRLVAALLAPGEAARWVLGGMLARGVEPTAVARAWVLAAPEAALRRTRLRLRALPGVLVGIHAGALYAAAAHGAADSAAAVLGEEAPGRGPALATALGPAGDTAAASTAAAQGAPRGEATGPGALRSAWRRAAAHARLAVALEWTGVIALAELAPVSGLLSAERSVLDEFVERQLGPLRRADAARGSQLAQTLTAYVRAGRSPSATARDSGYHLNTVTQRLRRIDALLGPTWREPERMFALEAAVRLDDLDRRLRRLGCAGECVDRTPQRGHGV</sequence>
<dbReference type="AlphaFoldDB" id="A0A6N9H9B6"/>
<dbReference type="InterPro" id="IPR051448">
    <property type="entry name" value="CdaR-like_regulators"/>
</dbReference>
<accession>A0A6N9H9B6</accession>
<protein>
    <recommendedName>
        <fullName evidence="2">PucR C-terminal helix-turn-helix domain-containing protein</fullName>
    </recommendedName>
</protein>
<dbReference type="Gene3D" id="1.10.10.2840">
    <property type="entry name" value="PucR C-terminal helix-turn-helix domain"/>
    <property type="match status" value="1"/>
</dbReference>
<feature type="non-terminal residue" evidence="3">
    <location>
        <position position="1"/>
    </location>
</feature>
<evidence type="ECO:0000313" key="3">
    <source>
        <dbReference type="EMBL" id="MYM20690.1"/>
    </source>
</evidence>
<feature type="region of interest" description="Disordered" evidence="1">
    <location>
        <begin position="1"/>
        <end position="22"/>
    </location>
</feature>
<dbReference type="InterPro" id="IPR025736">
    <property type="entry name" value="PucR_C-HTH_dom"/>
</dbReference>
<evidence type="ECO:0000313" key="4">
    <source>
        <dbReference type="Proteomes" id="UP000469215"/>
    </source>
</evidence>
<evidence type="ECO:0000259" key="2">
    <source>
        <dbReference type="Pfam" id="PF13556"/>
    </source>
</evidence>
<dbReference type="Proteomes" id="UP000469215">
    <property type="component" value="Unassembled WGS sequence"/>
</dbReference>
<dbReference type="EMBL" id="WWEQ01000069">
    <property type="protein sequence ID" value="MYM20690.1"/>
    <property type="molecule type" value="Genomic_DNA"/>
</dbReference>
<comment type="caution">
    <text evidence="3">The sequence shown here is derived from an EMBL/GenBank/DDBJ whole genome shotgun (WGS) entry which is preliminary data.</text>
</comment>
<evidence type="ECO:0000256" key="1">
    <source>
        <dbReference type="SAM" id="MobiDB-lite"/>
    </source>
</evidence>
<dbReference type="InterPro" id="IPR042070">
    <property type="entry name" value="PucR_C-HTH_sf"/>
</dbReference>
<dbReference type="RefSeq" id="WP_160954104.1">
    <property type="nucleotide sequence ID" value="NZ_WWEQ01000069.1"/>
</dbReference>